<evidence type="ECO:0000313" key="6">
    <source>
        <dbReference type="EMBL" id="MDC9598575.1"/>
    </source>
</evidence>
<dbReference type="PANTHER" id="PTHR30537">
    <property type="entry name" value="HTH-TYPE TRANSCRIPTIONAL REGULATOR"/>
    <property type="match status" value="1"/>
</dbReference>
<evidence type="ECO:0000313" key="7">
    <source>
        <dbReference type="Proteomes" id="UP001220225"/>
    </source>
</evidence>
<dbReference type="InterPro" id="IPR000847">
    <property type="entry name" value="LysR_HTH_N"/>
</dbReference>
<evidence type="ECO:0000256" key="2">
    <source>
        <dbReference type="ARBA" id="ARBA00023015"/>
    </source>
</evidence>
<dbReference type="EMBL" id="JAQRFN010000033">
    <property type="protein sequence ID" value="MDC9598575.1"/>
    <property type="molecule type" value="Genomic_DNA"/>
</dbReference>
<dbReference type="PANTHER" id="PTHR30537:SF21">
    <property type="entry name" value="HTH-TYPE TRANSCRIPTIONAL REGULATOR SINR-RELATED"/>
    <property type="match status" value="1"/>
</dbReference>
<dbReference type="InterPro" id="IPR036388">
    <property type="entry name" value="WH-like_DNA-bd_sf"/>
</dbReference>
<evidence type="ECO:0000256" key="1">
    <source>
        <dbReference type="ARBA" id="ARBA00009437"/>
    </source>
</evidence>
<dbReference type="InterPro" id="IPR036390">
    <property type="entry name" value="WH_DNA-bd_sf"/>
</dbReference>
<accession>A0ABT5LVV0</accession>
<keyword evidence="2" id="KW-0805">Transcription regulation</keyword>
<dbReference type="InterPro" id="IPR005119">
    <property type="entry name" value="LysR_subst-bd"/>
</dbReference>
<feature type="domain" description="HTH lysR-type" evidence="5">
    <location>
        <begin position="4"/>
        <end position="61"/>
    </location>
</feature>
<dbReference type="InterPro" id="IPR058163">
    <property type="entry name" value="LysR-type_TF_proteobact-type"/>
</dbReference>
<evidence type="ECO:0000256" key="3">
    <source>
        <dbReference type="ARBA" id="ARBA00023125"/>
    </source>
</evidence>
<proteinExistence type="inferred from homology"/>
<protein>
    <submittedName>
        <fullName evidence="6">LysR family transcriptional regulator</fullName>
    </submittedName>
</protein>
<keyword evidence="3" id="KW-0238">DNA-binding</keyword>
<organism evidence="6 7">
    <name type="scientific">Xenorhabdus anantnagensis</name>
    <dbReference type="NCBI Taxonomy" id="3025875"/>
    <lineage>
        <taxon>Bacteria</taxon>
        <taxon>Pseudomonadati</taxon>
        <taxon>Pseudomonadota</taxon>
        <taxon>Gammaproteobacteria</taxon>
        <taxon>Enterobacterales</taxon>
        <taxon>Morganellaceae</taxon>
        <taxon>Xenorhabdus</taxon>
    </lineage>
</organism>
<evidence type="ECO:0000259" key="5">
    <source>
        <dbReference type="PROSITE" id="PS50931"/>
    </source>
</evidence>
<gene>
    <name evidence="6" type="ORF">PSI14_17475</name>
</gene>
<dbReference type="Pfam" id="PF00126">
    <property type="entry name" value="HTH_1"/>
    <property type="match status" value="1"/>
</dbReference>
<keyword evidence="7" id="KW-1185">Reference proteome</keyword>
<name>A0ABT5LVV0_9GAMM</name>
<keyword evidence="4" id="KW-0804">Transcription</keyword>
<reference evidence="6 7" key="1">
    <citation type="submission" date="2023-02" db="EMBL/GenBank/DDBJ databases">
        <title>Entomopathogenic bacteria.</title>
        <authorList>
            <person name="Machado R.A."/>
        </authorList>
    </citation>
    <scope>NUCLEOTIDE SEQUENCE [LARGE SCALE GENOMIC DNA]</scope>
    <source>
        <strain evidence="6 7">XENO-2</strain>
    </source>
</reference>
<dbReference type="SUPFAM" id="SSF46785">
    <property type="entry name" value="Winged helix' DNA-binding domain"/>
    <property type="match status" value="1"/>
</dbReference>
<comment type="caution">
    <text evidence="6">The sequence shown here is derived from an EMBL/GenBank/DDBJ whole genome shotgun (WGS) entry which is preliminary data.</text>
</comment>
<dbReference type="SUPFAM" id="SSF53850">
    <property type="entry name" value="Periplasmic binding protein-like II"/>
    <property type="match status" value="1"/>
</dbReference>
<dbReference type="Proteomes" id="UP001220225">
    <property type="component" value="Unassembled WGS sequence"/>
</dbReference>
<sequence length="306" mass="34669">MKIRNLDDLVVLLKVVDCNGFSAAARALDLAPATVSKQIARLERVLSTRLFDRTTRQLRITDEGRAIVKLVRSALEQLDDVVEIAQQGTETLSGVLRITAPVSLGSRYLAPLIATFRERHPGLKFDLRLSDQIIDIYSNDIDLAVRIGHLNDSQLVIRRLTDSRRILVASPNYLNQHGSPAHPEELCQHQCLLFTYPGLRQNHWMLRYCGQDVKIENIKVSGDLRSDNGSALRAWSIAGLGISLREMWDVAEELRSGVLIHVLPEWFEPEKPIHVVRALRSPVPCRVSAFVEFLIEQWQPPPWDRP</sequence>
<comment type="similarity">
    <text evidence="1">Belongs to the LysR transcriptional regulatory family.</text>
</comment>
<evidence type="ECO:0000256" key="4">
    <source>
        <dbReference type="ARBA" id="ARBA00023163"/>
    </source>
</evidence>
<dbReference type="Gene3D" id="3.40.190.290">
    <property type="match status" value="1"/>
</dbReference>
<dbReference type="Pfam" id="PF03466">
    <property type="entry name" value="LysR_substrate"/>
    <property type="match status" value="1"/>
</dbReference>
<dbReference type="RefSeq" id="WP_273577144.1">
    <property type="nucleotide sequence ID" value="NZ_JAQRFN010000033.1"/>
</dbReference>
<dbReference type="Gene3D" id="1.10.10.10">
    <property type="entry name" value="Winged helix-like DNA-binding domain superfamily/Winged helix DNA-binding domain"/>
    <property type="match status" value="1"/>
</dbReference>
<dbReference type="PROSITE" id="PS50931">
    <property type="entry name" value="HTH_LYSR"/>
    <property type="match status" value="1"/>
</dbReference>
<dbReference type="CDD" id="cd08422">
    <property type="entry name" value="PBP2_CrgA_like"/>
    <property type="match status" value="1"/>
</dbReference>